<dbReference type="PANTHER" id="PTHR21559">
    <property type="entry name" value="DYSTROGLYCAN-RELATED"/>
    <property type="match status" value="1"/>
</dbReference>
<dbReference type="InterPro" id="IPR015919">
    <property type="entry name" value="Cadherin-like_sf"/>
</dbReference>
<dbReference type="Gene3D" id="2.60.40.10">
    <property type="entry name" value="Immunoglobulins"/>
    <property type="match status" value="6"/>
</dbReference>
<keyword evidence="1" id="KW-0788">Thiol protease</keyword>
<keyword evidence="1" id="KW-0645">Protease</keyword>
<feature type="active site" evidence="1">
    <location>
        <position position="452"/>
    </location>
</feature>
<protein>
    <submittedName>
        <fullName evidence="3">Putative Ig domain-containing protein</fullName>
    </submittedName>
</protein>
<dbReference type="PROSITE" id="PS50203">
    <property type="entry name" value="CALPAIN_CAT"/>
    <property type="match status" value="1"/>
</dbReference>
<dbReference type="GO" id="GO:0006508">
    <property type="term" value="P:proteolysis"/>
    <property type="evidence" value="ECO:0007669"/>
    <property type="project" value="UniProtKB-KW"/>
</dbReference>
<dbReference type="Pfam" id="PF00648">
    <property type="entry name" value="Peptidase_C2"/>
    <property type="match status" value="1"/>
</dbReference>
<dbReference type="GO" id="GO:0043236">
    <property type="term" value="F:laminin binding"/>
    <property type="evidence" value="ECO:0007669"/>
    <property type="project" value="TreeGrafter"/>
</dbReference>
<feature type="active site" evidence="1">
    <location>
        <position position="258"/>
    </location>
</feature>
<feature type="active site" evidence="1">
    <location>
        <position position="434"/>
    </location>
</feature>
<dbReference type="AlphaFoldDB" id="A0A318JMW1"/>
<name>A0A318JMW1_9NEIS</name>
<dbReference type="SMART" id="SM00736">
    <property type="entry name" value="CADG"/>
    <property type="match status" value="6"/>
</dbReference>
<keyword evidence="1" id="KW-0378">Hydrolase</keyword>
<organism evidence="3 4">
    <name type="scientific">Aquitalea magnusonii</name>
    <dbReference type="NCBI Taxonomy" id="332411"/>
    <lineage>
        <taxon>Bacteria</taxon>
        <taxon>Pseudomonadati</taxon>
        <taxon>Pseudomonadota</taxon>
        <taxon>Betaproteobacteria</taxon>
        <taxon>Neisseriales</taxon>
        <taxon>Chromobacteriaceae</taxon>
        <taxon>Aquitalea</taxon>
    </lineage>
</organism>
<comment type="caution">
    <text evidence="3">The sequence shown here is derived from an EMBL/GenBank/DDBJ whole genome shotgun (WGS) entry which is preliminary data.</text>
</comment>
<sequence length="1110" mass="112675">MSASNTLPRQQDNVLANATSAKAADGLLSDAGFPGQSNVSASPTLPVYQSALPNSLLAATVSATAASTAALSNTASTTAISNSTLKLSSATTAPSWIATLSDSVLKADMNAMSGTVTEAGLAKLVTDLSAELTSNKTTLSSSQFNDLKSIVTNLNVGETASSYSQYTLNALVNGNAANASWTGGNASSSSLGNLAVGSSAAQLSNLNGKWLQGADLPSSTVTVDGSTSKITYSTSTASLFGSSGPLASDINQGKLGDCYFLSSIAEVASQNAGIIKNMITENGNGSYGVAFHFHGSTEYVTVNNVLQTGCNSGSNMWATLLEKAYAQLQAINVTTGNSYTGNSFTAIGNGGLPEYALESITGASQITDFCASGSSWLCRTYNASLSGTGSQNGLSNATVLSSLKTHLAAGDDLVLSSNTWSYDAGGKVQLVAGHALSIYGIDAANGNLEIRNPWGSQSGQYWNTTFEVSLATLLAAGDTITVDNAGGTVPLVPKAPVISAQTANQTVAANHAFSLSLGNVFSDPQNQTLSYKVTQANGQALPSWLSFNASTNTLSGTTPLTSSSTQVLVTVTDTSGLSASETFSITDTALAPTLAKATATQLVTPGHSFSFALPTGTFTDPQGETLSYSAKLASGAALPSWLSFNAQTQTFSGTAPSANTTLALQVVATNQAGLSTSENFTLNDAYAAPVLKAQTANQTLAANHAFSLSLANAFSDPQGQTLSYKVTQANGQALPSWLSFNASTDTLSGTTPLSSSSTQVLVKVTDTAGLSTTETFTISDTAYAPTLNKATAAQQLPPGHSFSFALPAGTFTDPQGETLSYSAKLASGAALPSWLSFNAQTQTFSGTAPSANTTLALQVVATNQAGLSTSETFSLNDGYAAPTLHTQTANQTINAGKAFSISLPSTTFVDPQGLALTYKAALANGQALPSWLSFNAQTETFSGTAPTTAGTFGITLTATDSAGLSASETFSLNDVASVLKAPVVNQLPLAISFNANGTLNISVPQGTFTDPQGQTLTYGATQSNGQALPSWITFNAKTDSFVATPGSQTESATITVKATDTSGLSASETFSLSLGGTGAGAHGLTHDSAPAISLVGVNLSAAALAELHLA</sequence>
<dbReference type="RefSeq" id="WP_082693417.1">
    <property type="nucleotide sequence ID" value="NZ_LNQU01000041.1"/>
</dbReference>
<evidence type="ECO:0000259" key="2">
    <source>
        <dbReference type="PROSITE" id="PS50203"/>
    </source>
</evidence>
<evidence type="ECO:0000256" key="1">
    <source>
        <dbReference type="PROSITE-ProRule" id="PRU00239"/>
    </source>
</evidence>
<reference evidence="3 4" key="1">
    <citation type="submission" date="2018-05" db="EMBL/GenBank/DDBJ databases">
        <title>Genomic Encyclopedia of Type Strains, Phase IV (KMG-IV): sequencing the most valuable type-strain genomes for metagenomic binning, comparative biology and taxonomic classification.</title>
        <authorList>
            <person name="Goeker M."/>
        </authorList>
    </citation>
    <scope>NUCLEOTIDE SEQUENCE [LARGE SCALE GENOMIC DNA]</scope>
    <source>
        <strain evidence="3 4">DSM 25134</strain>
    </source>
</reference>
<dbReference type="InterPro" id="IPR001300">
    <property type="entry name" value="Peptidase_C2_calpain_cat"/>
</dbReference>
<dbReference type="SUPFAM" id="SSF54001">
    <property type="entry name" value="Cysteine proteinases"/>
    <property type="match status" value="1"/>
</dbReference>
<dbReference type="SMART" id="SM00230">
    <property type="entry name" value="CysPc"/>
    <property type="match status" value="1"/>
</dbReference>
<evidence type="ECO:0000313" key="3">
    <source>
        <dbReference type="EMBL" id="PXX49062.1"/>
    </source>
</evidence>
<dbReference type="GO" id="GO:0005509">
    <property type="term" value="F:calcium ion binding"/>
    <property type="evidence" value="ECO:0007669"/>
    <property type="project" value="InterPro"/>
</dbReference>
<proteinExistence type="predicted"/>
<dbReference type="Pfam" id="PF05345">
    <property type="entry name" value="He_PIG"/>
    <property type="match status" value="6"/>
</dbReference>
<dbReference type="PANTHER" id="PTHR21559:SF21">
    <property type="entry name" value="DYSTROGLYCAN 1"/>
    <property type="match status" value="1"/>
</dbReference>
<evidence type="ECO:0000313" key="4">
    <source>
        <dbReference type="Proteomes" id="UP000248395"/>
    </source>
</evidence>
<dbReference type="EMBL" id="QJKC01000005">
    <property type="protein sequence ID" value="PXX49062.1"/>
    <property type="molecule type" value="Genomic_DNA"/>
</dbReference>
<keyword evidence="4" id="KW-1185">Reference proteome</keyword>
<dbReference type="GO" id="GO:0016011">
    <property type="term" value="C:dystroglycan complex"/>
    <property type="evidence" value="ECO:0007669"/>
    <property type="project" value="TreeGrafter"/>
</dbReference>
<dbReference type="InterPro" id="IPR013783">
    <property type="entry name" value="Ig-like_fold"/>
</dbReference>
<feature type="domain" description="Calpain catalytic" evidence="2">
    <location>
        <begin position="186"/>
        <end position="463"/>
    </location>
</feature>
<dbReference type="InterPro" id="IPR038765">
    <property type="entry name" value="Papain-like_cys_pep_sf"/>
</dbReference>
<dbReference type="SUPFAM" id="SSF49313">
    <property type="entry name" value="Cadherin-like"/>
    <property type="match status" value="6"/>
</dbReference>
<dbReference type="OrthoDB" id="8605339at2"/>
<accession>A0A318JMW1</accession>
<dbReference type="InterPro" id="IPR006644">
    <property type="entry name" value="Cadg"/>
</dbReference>
<gene>
    <name evidence="3" type="ORF">DFR38_105104</name>
</gene>
<dbReference type="Proteomes" id="UP000248395">
    <property type="component" value="Unassembled WGS sequence"/>
</dbReference>
<dbReference type="GO" id="GO:0004198">
    <property type="term" value="F:calcium-dependent cysteine-type endopeptidase activity"/>
    <property type="evidence" value="ECO:0007669"/>
    <property type="project" value="InterPro"/>
</dbReference>